<feature type="binding site" evidence="13">
    <location>
        <position position="192"/>
    </location>
    <ligand>
        <name>Ca(2+)</name>
        <dbReference type="ChEBI" id="CHEBI:29108"/>
    </ligand>
</feature>
<feature type="active site" description="Proton acceptor" evidence="11">
    <location>
        <position position="126"/>
    </location>
</feature>
<dbReference type="NCBIfam" id="TIGR01266">
    <property type="entry name" value="fum_ac_acetase"/>
    <property type="match status" value="1"/>
</dbReference>
<comment type="caution">
    <text evidence="17">The sequence shown here is derived from an EMBL/GenBank/DDBJ whole genome shotgun (WGS) entry which is preliminary data.</text>
</comment>
<dbReference type="AlphaFoldDB" id="A0A927MWL6"/>
<dbReference type="Gene3D" id="3.90.850.10">
    <property type="entry name" value="Fumarylacetoacetase-like, C-terminal domain"/>
    <property type="match status" value="1"/>
</dbReference>
<keyword evidence="7 13" id="KW-0106">Calcium</keyword>
<dbReference type="GO" id="GO:0006572">
    <property type="term" value="P:L-tyrosine catabolic process"/>
    <property type="evidence" value="ECO:0007669"/>
    <property type="project" value="UniProtKB-KW"/>
</dbReference>
<keyword evidence="8 13" id="KW-0460">Magnesium</keyword>
<feature type="binding site" evidence="12">
    <location>
        <position position="233"/>
    </location>
    <ligand>
        <name>substrate</name>
    </ligand>
</feature>
<evidence type="ECO:0000256" key="12">
    <source>
        <dbReference type="PIRSR" id="PIRSR605959-2"/>
    </source>
</evidence>
<evidence type="ECO:0000313" key="17">
    <source>
        <dbReference type="EMBL" id="MBE1607959.1"/>
    </source>
</evidence>
<feature type="binding site" evidence="12">
    <location>
        <position position="135"/>
    </location>
    <ligand>
        <name>substrate</name>
    </ligand>
</feature>
<dbReference type="InterPro" id="IPR015377">
    <property type="entry name" value="Fumarylacetoacetase_N"/>
</dbReference>
<feature type="region of interest" description="Disordered" evidence="14">
    <location>
        <begin position="164"/>
        <end position="184"/>
    </location>
</feature>
<evidence type="ECO:0000256" key="9">
    <source>
        <dbReference type="ARBA" id="ARBA00022878"/>
    </source>
</evidence>
<protein>
    <recommendedName>
        <fullName evidence="4">fumarylacetoacetase</fullName>
        <ecNumber evidence="4">3.7.1.2</ecNumber>
    </recommendedName>
</protein>
<feature type="binding site" evidence="13">
    <location>
        <position position="226"/>
    </location>
    <ligand>
        <name>Ca(2+)</name>
        <dbReference type="ChEBI" id="CHEBI:29108"/>
    </ligand>
</feature>
<dbReference type="InterPro" id="IPR011234">
    <property type="entry name" value="Fumarylacetoacetase-like_C"/>
</dbReference>
<proteinExistence type="predicted"/>
<feature type="compositionally biased region" description="Pro residues" evidence="14">
    <location>
        <begin position="412"/>
        <end position="421"/>
    </location>
</feature>
<evidence type="ECO:0000256" key="10">
    <source>
        <dbReference type="ARBA" id="ARBA00023232"/>
    </source>
</evidence>
<dbReference type="GO" id="GO:0046872">
    <property type="term" value="F:metal ion binding"/>
    <property type="evidence" value="ECO:0007669"/>
    <property type="project" value="UniProtKB-KW"/>
</dbReference>
<accession>A0A927MWL6</accession>
<dbReference type="Gene3D" id="2.30.30.230">
    <property type="entry name" value="Fumarylacetoacetase, N-terminal domain"/>
    <property type="match status" value="1"/>
</dbReference>
<dbReference type="EMBL" id="JADBEM010000001">
    <property type="protein sequence ID" value="MBE1607959.1"/>
    <property type="molecule type" value="Genomic_DNA"/>
</dbReference>
<feature type="binding site" evidence="13">
    <location>
        <position position="250"/>
    </location>
    <ligand>
        <name>Mg(2+)</name>
        <dbReference type="ChEBI" id="CHEBI:18420"/>
    </ligand>
</feature>
<feature type="domain" description="Fumarylacetoacetase N-terminal" evidence="16">
    <location>
        <begin position="18"/>
        <end position="111"/>
    </location>
</feature>
<keyword evidence="6 17" id="KW-0378">Hydrolase</keyword>
<gene>
    <name evidence="17" type="ORF">HEB94_004807</name>
</gene>
<evidence type="ECO:0000256" key="5">
    <source>
        <dbReference type="ARBA" id="ARBA00022723"/>
    </source>
</evidence>
<dbReference type="InterPro" id="IPR036462">
    <property type="entry name" value="Fumarylacetoacetase_N_sf"/>
</dbReference>
<dbReference type="RefSeq" id="WP_192751827.1">
    <property type="nucleotide sequence ID" value="NZ_BAABJL010000040.1"/>
</dbReference>
<comment type="pathway">
    <text evidence="3">Amino-acid degradation; L-phenylalanine degradation; acetoacetate and fumarate from L-phenylalanine: step 6/6.</text>
</comment>
<dbReference type="SUPFAM" id="SSF63433">
    <property type="entry name" value="Fumarylacetoacetate hydrolase, FAH, N-terminal domain"/>
    <property type="match status" value="1"/>
</dbReference>
<feature type="binding site" evidence="12">
    <location>
        <position position="121"/>
    </location>
    <ligand>
        <name>substrate</name>
    </ligand>
</feature>
<reference evidence="17" key="1">
    <citation type="submission" date="2020-10" db="EMBL/GenBank/DDBJ databases">
        <title>Sequencing the genomes of 1000 actinobacteria strains.</title>
        <authorList>
            <person name="Klenk H.-P."/>
        </authorList>
    </citation>
    <scope>NUCLEOTIDE SEQUENCE</scope>
    <source>
        <strain evidence="17">DSM 45354</strain>
    </source>
</reference>
<sequence>MAVTSWVPVAEGSHFPVQNLPYGVFSHAEEEPRVGVAIGDHVLDLAPLAASEWADFASVFAAPSLNPFLALGSRAWHAVRQWLTERLTDETYRALVESELIPLDQVRMHLPFEVADYVDFYASEHHARRLGRLFRPDEPPLPANWRHLPIGYHGRAGTVAVSGTPVIRPDGQRRTPGSTSPSFGPTAQLDLEAEIGFVIGTPTVRGQQVGVDDVREHVFGAVLVNDWSARDLQSWEARPLGPFLGKSFLTSISPWVVPLDALDGAMVAPPTQEPPPLSYLRGEHDFGLDLDLEVRLNGHVVARPQYAGMYWTPAQMLAHLTSNGASLRTGDLIASGTVSGPGEDECGSLIEITSGGSTPIVLPDGTTRSFLEDGDEVIVQATAPALDGARLGFGAVTGRVRPASHGSAPAPTGAPEPAVAP</sequence>
<dbReference type="EC" id="3.7.1.2" evidence="4"/>
<evidence type="ECO:0000256" key="1">
    <source>
        <dbReference type="ARBA" id="ARBA00001913"/>
    </source>
</evidence>
<dbReference type="Proteomes" id="UP000638648">
    <property type="component" value="Unassembled WGS sequence"/>
</dbReference>
<dbReference type="SUPFAM" id="SSF56529">
    <property type="entry name" value="FAH"/>
    <property type="match status" value="1"/>
</dbReference>
<feature type="region of interest" description="Disordered" evidence="14">
    <location>
        <begin position="401"/>
        <end position="421"/>
    </location>
</feature>
<dbReference type="GO" id="GO:1902000">
    <property type="term" value="P:homogentisate catabolic process"/>
    <property type="evidence" value="ECO:0007669"/>
    <property type="project" value="TreeGrafter"/>
</dbReference>
<evidence type="ECO:0000259" key="15">
    <source>
        <dbReference type="Pfam" id="PF01557"/>
    </source>
</evidence>
<evidence type="ECO:0000256" key="7">
    <source>
        <dbReference type="ARBA" id="ARBA00022837"/>
    </source>
</evidence>
<feature type="compositionally biased region" description="Polar residues" evidence="14">
    <location>
        <begin position="175"/>
        <end position="184"/>
    </location>
</feature>
<evidence type="ECO:0000256" key="13">
    <source>
        <dbReference type="PIRSR" id="PIRSR605959-3"/>
    </source>
</evidence>
<dbReference type="FunFam" id="3.90.850.10:FF:000011">
    <property type="entry name" value="Fumarylacetoacetase"/>
    <property type="match status" value="1"/>
</dbReference>
<evidence type="ECO:0000256" key="2">
    <source>
        <dbReference type="ARBA" id="ARBA00001946"/>
    </source>
</evidence>
<dbReference type="GO" id="GO:0004334">
    <property type="term" value="F:fumarylacetoacetase activity"/>
    <property type="evidence" value="ECO:0007669"/>
    <property type="project" value="UniProtKB-EC"/>
</dbReference>
<keyword evidence="18" id="KW-1185">Reference proteome</keyword>
<dbReference type="InterPro" id="IPR005959">
    <property type="entry name" value="Fumarylacetoacetase"/>
</dbReference>
<dbReference type="GO" id="GO:0006559">
    <property type="term" value="P:L-phenylalanine catabolic process"/>
    <property type="evidence" value="ECO:0007669"/>
    <property type="project" value="UniProtKB-KW"/>
</dbReference>
<evidence type="ECO:0000259" key="16">
    <source>
        <dbReference type="Pfam" id="PF09298"/>
    </source>
</evidence>
<dbReference type="Pfam" id="PF01557">
    <property type="entry name" value="FAA_hydrolase"/>
    <property type="match status" value="1"/>
</dbReference>
<evidence type="ECO:0000256" key="14">
    <source>
        <dbReference type="SAM" id="MobiDB-lite"/>
    </source>
</evidence>
<feature type="domain" description="Fumarylacetoacetase-like C-terminal" evidence="15">
    <location>
        <begin position="118"/>
        <end position="400"/>
    </location>
</feature>
<dbReference type="PANTHER" id="PTHR43069:SF2">
    <property type="entry name" value="FUMARYLACETOACETASE"/>
    <property type="match status" value="1"/>
</dbReference>
<keyword evidence="5 13" id="KW-0479">Metal-binding</keyword>
<dbReference type="PANTHER" id="PTHR43069">
    <property type="entry name" value="FUMARYLACETOACETASE"/>
    <property type="match status" value="1"/>
</dbReference>
<dbReference type="Pfam" id="PF09298">
    <property type="entry name" value="FAA_hydrolase_N"/>
    <property type="match status" value="1"/>
</dbReference>
<dbReference type="InterPro" id="IPR036663">
    <property type="entry name" value="Fumarylacetoacetase_C_sf"/>
</dbReference>
<evidence type="ECO:0000256" key="6">
    <source>
        <dbReference type="ARBA" id="ARBA00022801"/>
    </source>
</evidence>
<evidence type="ECO:0000256" key="3">
    <source>
        <dbReference type="ARBA" id="ARBA00004782"/>
    </source>
</evidence>
<organism evidence="17 18">
    <name type="scientific">Actinopolymorpha pittospori</name>
    <dbReference type="NCBI Taxonomy" id="648752"/>
    <lineage>
        <taxon>Bacteria</taxon>
        <taxon>Bacillati</taxon>
        <taxon>Actinomycetota</taxon>
        <taxon>Actinomycetes</taxon>
        <taxon>Propionibacteriales</taxon>
        <taxon>Actinopolymorphaceae</taxon>
        <taxon>Actinopolymorpha</taxon>
    </lineage>
</organism>
<keyword evidence="10" id="KW-0585">Phenylalanine catabolism</keyword>
<feature type="binding site" evidence="13">
    <location>
        <position position="119"/>
    </location>
    <ligand>
        <name>Ca(2+)</name>
        <dbReference type="ChEBI" id="CHEBI:29108"/>
    </ligand>
</feature>
<name>A0A927MWL6_9ACTN</name>
<comment type="cofactor">
    <cofactor evidence="2 13">
        <name>Mg(2+)</name>
        <dbReference type="ChEBI" id="CHEBI:18420"/>
    </cofactor>
</comment>
<keyword evidence="9" id="KW-0828">Tyrosine catabolism</keyword>
<evidence type="ECO:0000256" key="11">
    <source>
        <dbReference type="PIRSR" id="PIRSR605959-1"/>
    </source>
</evidence>
<comment type="cofactor">
    <cofactor evidence="1 13">
        <name>Ca(2+)</name>
        <dbReference type="ChEBI" id="CHEBI:29108"/>
    </cofactor>
</comment>
<feature type="binding site" evidence="13">
    <location>
        <position position="194"/>
    </location>
    <ligand>
        <name>Ca(2+)</name>
        <dbReference type="ChEBI" id="CHEBI:29108"/>
    </ligand>
</feature>
<feature type="binding site" evidence="13">
    <location>
        <position position="246"/>
    </location>
    <ligand>
        <name>Mg(2+)</name>
        <dbReference type="ChEBI" id="CHEBI:18420"/>
    </ligand>
</feature>
<feature type="binding site" evidence="12">
    <location>
        <position position="337"/>
    </location>
    <ligand>
        <name>substrate</name>
    </ligand>
</feature>
<evidence type="ECO:0000313" key="18">
    <source>
        <dbReference type="Proteomes" id="UP000638648"/>
    </source>
</evidence>
<feature type="binding site" evidence="13">
    <location>
        <position position="226"/>
    </location>
    <ligand>
        <name>Mg(2+)</name>
        <dbReference type="ChEBI" id="CHEBI:18420"/>
    </ligand>
</feature>
<evidence type="ECO:0000256" key="4">
    <source>
        <dbReference type="ARBA" id="ARBA00012094"/>
    </source>
</evidence>
<evidence type="ECO:0000256" key="8">
    <source>
        <dbReference type="ARBA" id="ARBA00022842"/>
    </source>
</evidence>